<comment type="cofactor">
    <cofactor evidence="1">
        <name>heme</name>
        <dbReference type="ChEBI" id="CHEBI:30413"/>
    </cofactor>
</comment>
<dbReference type="InterPro" id="IPR050529">
    <property type="entry name" value="CYP450_sterol_14alpha_dmase"/>
</dbReference>
<evidence type="ECO:0000256" key="3">
    <source>
        <dbReference type="ARBA" id="ARBA00022617"/>
    </source>
</evidence>
<evidence type="ECO:0000256" key="1">
    <source>
        <dbReference type="ARBA" id="ARBA00001971"/>
    </source>
</evidence>
<dbReference type="SUPFAM" id="SSF48264">
    <property type="entry name" value="Cytochrome P450"/>
    <property type="match status" value="1"/>
</dbReference>
<reference evidence="7 8" key="1">
    <citation type="submission" date="2023-09" db="EMBL/GenBank/DDBJ databases">
        <title>Pangenome analysis of Batrachochytrium dendrobatidis and related Chytrids.</title>
        <authorList>
            <person name="Yacoub M.N."/>
            <person name="Stajich J.E."/>
            <person name="James T.Y."/>
        </authorList>
    </citation>
    <scope>NUCLEOTIDE SEQUENCE [LARGE SCALE GENOMIC DNA]</scope>
    <source>
        <strain evidence="7 8">JEL0888</strain>
    </source>
</reference>
<dbReference type="PANTHER" id="PTHR24304">
    <property type="entry name" value="CYTOCHROME P450 FAMILY 7"/>
    <property type="match status" value="1"/>
</dbReference>
<evidence type="ECO:0000256" key="6">
    <source>
        <dbReference type="RuleBase" id="RU000461"/>
    </source>
</evidence>
<keyword evidence="8" id="KW-1185">Reference proteome</keyword>
<dbReference type="InterPro" id="IPR002403">
    <property type="entry name" value="Cyt_P450_E_grp-IV"/>
</dbReference>
<dbReference type="PRINTS" id="PR00465">
    <property type="entry name" value="EP450IV"/>
</dbReference>
<dbReference type="Gene3D" id="1.10.630.10">
    <property type="entry name" value="Cytochrome P450"/>
    <property type="match status" value="1"/>
</dbReference>
<evidence type="ECO:0008006" key="9">
    <source>
        <dbReference type="Google" id="ProtNLM"/>
    </source>
</evidence>
<evidence type="ECO:0000256" key="5">
    <source>
        <dbReference type="ARBA" id="ARBA00023004"/>
    </source>
</evidence>
<comment type="caution">
    <text evidence="7">The sequence shown here is derived from an EMBL/GenBank/DDBJ whole genome shotgun (WGS) entry which is preliminary data.</text>
</comment>
<gene>
    <name evidence="7" type="ORF">HK105_204161</name>
</gene>
<dbReference type="EMBL" id="JADGIZ020000017">
    <property type="protein sequence ID" value="KAL2916405.1"/>
    <property type="molecule type" value="Genomic_DNA"/>
</dbReference>
<keyword evidence="6" id="KW-0503">Monooxygenase</keyword>
<sequence length="508" mass="56331">MPAPPIIGNIIPFGMNSGTFAAKGHSVYGDVFATTVAGFNFVFVNGQANIGRVLGSPEAVLSFGAAYEVLIRALFGANVFKDPPHKVIYAALTASRIDTMTPALLDLTQQLLARQLKGSSGVFDVEEFANETIAVLSLSMICGKDFGLERGAEFARHLRVLESDLSFHYNVMPFETPGMKRRKAARVALFRMVLEQVHARIEKLRDRALSPTDEYFDRIVHVIYYGRTDGDMDVKALAHEFGDNEIEEEGSGPQVAAQDRIHRIAKSAFGLIFAAHTNTVSTMMAHLGEVLRRPDYVEMLRRDFDEHLGADPIATFEAYLARVNAAPRDKPKEASPFMQMLDSHRILSETMRVYGRGGLWRRAMEDVELENGMVIPKGSFVTVTGHLVATNPGLYGADGDRWDPERLARPAGRRLAGDEVGQFGGKLDDLQSPLVRAADMQMAAFGAGRHLCPGRFLAYRIITQMTAQLLRGHDLEIEEAFSRWWPIPTGGMARPVGHFRVRWARRAD</sequence>
<evidence type="ECO:0000256" key="2">
    <source>
        <dbReference type="ARBA" id="ARBA00010617"/>
    </source>
</evidence>
<proteinExistence type="inferred from homology"/>
<dbReference type="Pfam" id="PF00067">
    <property type="entry name" value="p450"/>
    <property type="match status" value="1"/>
</dbReference>
<dbReference type="InterPro" id="IPR001128">
    <property type="entry name" value="Cyt_P450"/>
</dbReference>
<dbReference type="InterPro" id="IPR036396">
    <property type="entry name" value="Cyt_P450_sf"/>
</dbReference>
<dbReference type="Proteomes" id="UP001527925">
    <property type="component" value="Unassembled WGS sequence"/>
</dbReference>
<evidence type="ECO:0000313" key="7">
    <source>
        <dbReference type="EMBL" id="KAL2916405.1"/>
    </source>
</evidence>
<keyword evidence="5 6" id="KW-0408">Iron</keyword>
<organism evidence="7 8">
    <name type="scientific">Polyrhizophydium stewartii</name>
    <dbReference type="NCBI Taxonomy" id="2732419"/>
    <lineage>
        <taxon>Eukaryota</taxon>
        <taxon>Fungi</taxon>
        <taxon>Fungi incertae sedis</taxon>
        <taxon>Chytridiomycota</taxon>
        <taxon>Chytridiomycota incertae sedis</taxon>
        <taxon>Chytridiomycetes</taxon>
        <taxon>Rhizophydiales</taxon>
        <taxon>Rhizophydiales incertae sedis</taxon>
        <taxon>Polyrhizophydium</taxon>
    </lineage>
</organism>
<dbReference type="InterPro" id="IPR017972">
    <property type="entry name" value="Cyt_P450_CS"/>
</dbReference>
<evidence type="ECO:0000313" key="8">
    <source>
        <dbReference type="Proteomes" id="UP001527925"/>
    </source>
</evidence>
<dbReference type="PANTHER" id="PTHR24304:SF2">
    <property type="entry name" value="24-HYDROXYCHOLESTEROL 7-ALPHA-HYDROXYLASE"/>
    <property type="match status" value="1"/>
</dbReference>
<evidence type="ECO:0000256" key="4">
    <source>
        <dbReference type="ARBA" id="ARBA00022723"/>
    </source>
</evidence>
<protein>
    <recommendedName>
        <fullName evidence="9">Cytochrome P450</fullName>
    </recommendedName>
</protein>
<keyword evidence="6" id="KW-0560">Oxidoreductase</keyword>
<name>A0ABR4NA35_9FUNG</name>
<comment type="similarity">
    <text evidence="2 6">Belongs to the cytochrome P450 family.</text>
</comment>
<dbReference type="PROSITE" id="PS00086">
    <property type="entry name" value="CYTOCHROME_P450"/>
    <property type="match status" value="1"/>
</dbReference>
<accession>A0ABR4NA35</accession>
<keyword evidence="3 6" id="KW-0349">Heme</keyword>
<keyword evidence="4 6" id="KW-0479">Metal-binding</keyword>